<sequence>MKSRTLGTALLAGLTLLGTGGATGFLLRPASAPQSLRTATEVTSAPVGREELVDERTVKVSLTKSPAPPLVVGFAGRVTSTSCRPGTPLRSGRAVARIDNTPLIALATSVPLYRDLDRGDRGGDVRALQRELARLGHRVNTDGRYDRGTAEAVRKLQKAAGVSRPDGRITATEILWLPAASVSPDSCELVQGGYVSSGQTYAKVAPRLTAVVVESMPSGAVAGKRVIELMGVIGPLDTDGTATDPKFLAKVAGTQEYRLAQRADEEPELTAVLALADALPTLKVPPGALFGVDGDTGCVQSGDRAHAVTIVGSKLGATLVAPAGDRPTGDLPADGDLPAQVNLGSSITLDSCG</sequence>
<dbReference type="Gene3D" id="1.10.101.10">
    <property type="entry name" value="PGBD-like superfamily/PGBD"/>
    <property type="match status" value="1"/>
</dbReference>
<reference evidence="2 3" key="1">
    <citation type="submission" date="2021-01" db="EMBL/GenBank/DDBJ databases">
        <title>Whole genome shotgun sequence of Plantactinospora mayteni NBRC 109088.</title>
        <authorList>
            <person name="Komaki H."/>
            <person name="Tamura T."/>
        </authorList>
    </citation>
    <scope>NUCLEOTIDE SEQUENCE [LARGE SCALE GENOMIC DNA]</scope>
    <source>
        <strain evidence="2 3">NBRC 109088</strain>
    </source>
</reference>
<evidence type="ECO:0000313" key="3">
    <source>
        <dbReference type="Proteomes" id="UP000621500"/>
    </source>
</evidence>
<accession>A0ABQ4EL57</accession>
<evidence type="ECO:0000259" key="1">
    <source>
        <dbReference type="Pfam" id="PF01471"/>
    </source>
</evidence>
<dbReference type="InterPro" id="IPR036365">
    <property type="entry name" value="PGBD-like_sf"/>
</dbReference>
<dbReference type="EMBL" id="BONX01000010">
    <property type="protein sequence ID" value="GIG95472.1"/>
    <property type="molecule type" value="Genomic_DNA"/>
</dbReference>
<protein>
    <recommendedName>
        <fullName evidence="1">Peptidoglycan binding-like domain-containing protein</fullName>
    </recommendedName>
</protein>
<gene>
    <name evidence="2" type="ORF">Pma05_20450</name>
</gene>
<dbReference type="SUPFAM" id="SSF47090">
    <property type="entry name" value="PGBD-like"/>
    <property type="match status" value="1"/>
</dbReference>
<dbReference type="InterPro" id="IPR036366">
    <property type="entry name" value="PGBDSf"/>
</dbReference>
<proteinExistence type="predicted"/>
<dbReference type="Proteomes" id="UP000621500">
    <property type="component" value="Unassembled WGS sequence"/>
</dbReference>
<keyword evidence="3" id="KW-1185">Reference proteome</keyword>
<organism evidence="2 3">
    <name type="scientific">Plantactinospora mayteni</name>
    <dbReference type="NCBI Taxonomy" id="566021"/>
    <lineage>
        <taxon>Bacteria</taxon>
        <taxon>Bacillati</taxon>
        <taxon>Actinomycetota</taxon>
        <taxon>Actinomycetes</taxon>
        <taxon>Micromonosporales</taxon>
        <taxon>Micromonosporaceae</taxon>
        <taxon>Plantactinospora</taxon>
    </lineage>
</organism>
<feature type="domain" description="Peptidoglycan binding-like" evidence="1">
    <location>
        <begin position="121"/>
        <end position="170"/>
    </location>
</feature>
<comment type="caution">
    <text evidence="2">The sequence shown here is derived from an EMBL/GenBank/DDBJ whole genome shotgun (WGS) entry which is preliminary data.</text>
</comment>
<dbReference type="Pfam" id="PF01471">
    <property type="entry name" value="PG_binding_1"/>
    <property type="match status" value="1"/>
</dbReference>
<name>A0ABQ4EL57_9ACTN</name>
<dbReference type="RefSeq" id="WP_203857061.1">
    <property type="nucleotide sequence ID" value="NZ_BAAAZQ010000007.1"/>
</dbReference>
<evidence type="ECO:0000313" key="2">
    <source>
        <dbReference type="EMBL" id="GIG95472.1"/>
    </source>
</evidence>
<dbReference type="InterPro" id="IPR002477">
    <property type="entry name" value="Peptidoglycan-bd-like"/>
</dbReference>